<dbReference type="SUPFAM" id="SSF51430">
    <property type="entry name" value="NAD(P)-linked oxidoreductase"/>
    <property type="match status" value="1"/>
</dbReference>
<dbReference type="PANTHER" id="PTHR43312:SF1">
    <property type="entry name" value="NADP-DEPENDENT OXIDOREDUCTASE DOMAIN-CONTAINING PROTEIN"/>
    <property type="match status" value="1"/>
</dbReference>
<reference evidence="2" key="1">
    <citation type="submission" date="2021-02" db="EMBL/GenBank/DDBJ databases">
        <title>Genome-Resolved Metagenomics of a Microbial Community Performing Photosynthetic Biological Nutrient Removal.</title>
        <authorList>
            <person name="Mcdaniel E.A."/>
        </authorList>
    </citation>
    <scope>NUCLEOTIDE SEQUENCE</scope>
    <source>
        <strain evidence="2">UWPOB_OBS1</strain>
    </source>
</reference>
<name>A0A8J7PAK6_9BACT</name>
<dbReference type="GO" id="GO:0016491">
    <property type="term" value="F:oxidoreductase activity"/>
    <property type="evidence" value="ECO:0007669"/>
    <property type="project" value="InterPro"/>
</dbReference>
<dbReference type="CDD" id="cd19095">
    <property type="entry name" value="AKR_PA4992-like"/>
    <property type="match status" value="1"/>
</dbReference>
<gene>
    <name evidence="2" type="ORF">J0M35_10660</name>
</gene>
<dbReference type="InterPro" id="IPR036812">
    <property type="entry name" value="NAD(P)_OxRdtase_dom_sf"/>
</dbReference>
<sequence>MEKRILGKTGMEVSVLGFGAAEIGYEGATQATVDRLMQEALDAGLNAVDTAECYLTSEEMLGQSVSHRRSEFFLFTKCGHEGTFYNPAWSKAEIKGSLERSLRRLKTDYVDLLQLHSCSKDVLEKGEVVEALLELKQAGKVRFIGYSGDGADARYAVEMNVFETLQTSLSIFDQECIDLTLPLAREKGMGVIAKRPIGNAVWRFPSRPDNSYVVEYWERMRALGYDFLDGSSESIGARALRFTYSVPGVHTMIVGTKVPGRWRSNALLLEKGPLSQEEMNAIREQWLQVSKGKNWVGQV</sequence>
<protein>
    <submittedName>
        <fullName evidence="2">Aldo/keto reductase</fullName>
    </submittedName>
</protein>
<comment type="caution">
    <text evidence="2">The sequence shown here is derived from an EMBL/GenBank/DDBJ whole genome shotgun (WGS) entry which is preliminary data.</text>
</comment>
<dbReference type="AlphaFoldDB" id="A0A8J7PAK6"/>
<dbReference type="InterPro" id="IPR020471">
    <property type="entry name" value="AKR"/>
</dbReference>
<evidence type="ECO:0000313" key="2">
    <source>
        <dbReference type="EMBL" id="MBN8660817.1"/>
    </source>
</evidence>
<dbReference type="PANTHER" id="PTHR43312">
    <property type="entry name" value="D-THREO-ALDOSE 1-DEHYDROGENASE"/>
    <property type="match status" value="1"/>
</dbReference>
<accession>A0A8J7PAK6</accession>
<evidence type="ECO:0000313" key="3">
    <source>
        <dbReference type="Proteomes" id="UP000664277"/>
    </source>
</evidence>
<organism evidence="2 3">
    <name type="scientific">Candidatus Obscuribacter phosphatis</name>
    <dbReference type="NCBI Taxonomy" id="1906157"/>
    <lineage>
        <taxon>Bacteria</taxon>
        <taxon>Bacillati</taxon>
        <taxon>Candidatus Melainabacteria</taxon>
        <taxon>Candidatus Obscuribacterales</taxon>
        <taxon>Candidatus Obscuribacteraceae</taxon>
        <taxon>Candidatus Obscuribacter</taxon>
    </lineage>
</organism>
<dbReference type="PRINTS" id="PR00069">
    <property type="entry name" value="ALDKETRDTASE"/>
</dbReference>
<evidence type="ECO:0000259" key="1">
    <source>
        <dbReference type="Pfam" id="PF00248"/>
    </source>
</evidence>
<dbReference type="EMBL" id="JAFLCK010000013">
    <property type="protein sequence ID" value="MBN8660817.1"/>
    <property type="molecule type" value="Genomic_DNA"/>
</dbReference>
<dbReference type="InterPro" id="IPR023210">
    <property type="entry name" value="NADP_OxRdtase_dom"/>
</dbReference>
<dbReference type="InterPro" id="IPR053135">
    <property type="entry name" value="AKR2_Oxidoreductase"/>
</dbReference>
<dbReference type="Gene3D" id="3.20.20.100">
    <property type="entry name" value="NADP-dependent oxidoreductase domain"/>
    <property type="match status" value="1"/>
</dbReference>
<dbReference type="Pfam" id="PF00248">
    <property type="entry name" value="Aldo_ket_red"/>
    <property type="match status" value="1"/>
</dbReference>
<feature type="domain" description="NADP-dependent oxidoreductase" evidence="1">
    <location>
        <begin position="16"/>
        <end position="284"/>
    </location>
</feature>
<dbReference type="Proteomes" id="UP000664277">
    <property type="component" value="Unassembled WGS sequence"/>
</dbReference>
<proteinExistence type="predicted"/>